<reference evidence="4" key="1">
    <citation type="journal article" date="2019" name="Int. J. Syst. Evol. Microbiol.">
        <title>The Global Catalogue of Microorganisms (GCM) 10K type strain sequencing project: providing services to taxonomists for standard genome sequencing and annotation.</title>
        <authorList>
            <consortium name="The Broad Institute Genomics Platform"/>
            <consortium name="The Broad Institute Genome Sequencing Center for Infectious Disease"/>
            <person name="Wu L."/>
            <person name="Ma J."/>
        </authorList>
    </citation>
    <scope>NUCLEOTIDE SEQUENCE [LARGE SCALE GENOMIC DNA]</scope>
    <source>
        <strain evidence="4">CGMCC 1.16026</strain>
    </source>
</reference>
<protein>
    <recommendedName>
        <fullName evidence="2">Membrane protein NfeD2 N-terminal transmembrane domain-containing protein</fullName>
    </recommendedName>
</protein>
<feature type="transmembrane region" description="Helical" evidence="1">
    <location>
        <begin position="6"/>
        <end position="26"/>
    </location>
</feature>
<organism evidence="3 4">
    <name type="scientific">Granulicella cerasi</name>
    <dbReference type="NCBI Taxonomy" id="741063"/>
    <lineage>
        <taxon>Bacteria</taxon>
        <taxon>Pseudomonadati</taxon>
        <taxon>Acidobacteriota</taxon>
        <taxon>Terriglobia</taxon>
        <taxon>Terriglobales</taxon>
        <taxon>Acidobacteriaceae</taxon>
        <taxon>Granulicella</taxon>
    </lineage>
</organism>
<gene>
    <name evidence="3" type="ORF">ACFQBQ_05990</name>
</gene>
<dbReference type="InterPro" id="IPR058653">
    <property type="entry name" value="NfeD2_TM"/>
</dbReference>
<feature type="transmembrane region" description="Helical" evidence="1">
    <location>
        <begin position="54"/>
        <end position="74"/>
    </location>
</feature>
<evidence type="ECO:0000313" key="4">
    <source>
        <dbReference type="Proteomes" id="UP001596391"/>
    </source>
</evidence>
<dbReference type="Gene3D" id="2.40.50.140">
    <property type="entry name" value="Nucleic acid-binding proteins"/>
    <property type="match status" value="1"/>
</dbReference>
<name>A0ABW1Z7K6_9BACT</name>
<dbReference type="EMBL" id="JBHSWI010000001">
    <property type="protein sequence ID" value="MFC6645144.1"/>
    <property type="molecule type" value="Genomic_DNA"/>
</dbReference>
<dbReference type="Proteomes" id="UP001596391">
    <property type="component" value="Unassembled WGS sequence"/>
</dbReference>
<evidence type="ECO:0000256" key="1">
    <source>
        <dbReference type="SAM" id="Phobius"/>
    </source>
</evidence>
<evidence type="ECO:0000259" key="2">
    <source>
        <dbReference type="Pfam" id="PF25842"/>
    </source>
</evidence>
<dbReference type="InterPro" id="IPR012340">
    <property type="entry name" value="NA-bd_OB-fold"/>
</dbReference>
<dbReference type="Pfam" id="PF25842">
    <property type="entry name" value="NfeD_TM"/>
    <property type="match status" value="1"/>
</dbReference>
<sequence>MNGFDWNTLYLTCFVLGLAFSLLAVVSGSMHMHIGHFHFGHGHGAGHQHHAMSWLNAFTITGFLCWFGGAGYLFHRAHVFTAIVVLGFAILAGLAGAGILLWFLTGVLLKHERTLEPEDTEIVGVLGRISQPVREGGVGEMLYTQNGSRRSVGVRSVDGAEIAKGTEVIVMSFARGIAQVRRWDEFQHGLMDEGEATPVERE</sequence>
<keyword evidence="1" id="KW-0812">Transmembrane</keyword>
<proteinExistence type="predicted"/>
<feature type="domain" description="Membrane protein NfeD2 N-terminal transmembrane" evidence="2">
    <location>
        <begin position="5"/>
        <end position="104"/>
    </location>
</feature>
<comment type="caution">
    <text evidence="3">The sequence shown here is derived from an EMBL/GenBank/DDBJ whole genome shotgun (WGS) entry which is preliminary data.</text>
</comment>
<accession>A0ABW1Z7K6</accession>
<feature type="transmembrane region" description="Helical" evidence="1">
    <location>
        <begin position="80"/>
        <end position="104"/>
    </location>
</feature>
<keyword evidence="1" id="KW-0472">Membrane</keyword>
<evidence type="ECO:0000313" key="3">
    <source>
        <dbReference type="EMBL" id="MFC6645144.1"/>
    </source>
</evidence>
<keyword evidence="4" id="KW-1185">Reference proteome</keyword>
<keyword evidence="1" id="KW-1133">Transmembrane helix</keyword>
<dbReference type="RefSeq" id="WP_263371535.1">
    <property type="nucleotide sequence ID" value="NZ_JAGSYD010000003.1"/>
</dbReference>